<dbReference type="PANTHER" id="PTHR47027">
    <property type="entry name" value="REVERSE TRANSCRIPTASE DOMAIN-CONTAINING PROTEIN"/>
    <property type="match status" value="1"/>
</dbReference>
<dbReference type="PANTHER" id="PTHR47027:SF25">
    <property type="entry name" value="REVERSE TRANSCRIPTASE DOMAIN-CONTAINING PROTEIN"/>
    <property type="match status" value="1"/>
</dbReference>
<reference evidence="2" key="1">
    <citation type="submission" date="2021-09" db="EMBL/GenBank/DDBJ databases">
        <title>The genome of Mauremys mutica provides insights into the evolution of semi-aquatic lifestyle.</title>
        <authorList>
            <person name="Gong S."/>
            <person name="Gao Y."/>
        </authorList>
    </citation>
    <scope>NUCLEOTIDE SEQUENCE</scope>
    <source>
        <strain evidence="2">MM-2020</strain>
        <tissue evidence="2">Muscle</tissue>
    </source>
</reference>
<feature type="domain" description="DUF6451" evidence="1">
    <location>
        <begin position="169"/>
        <end position="201"/>
    </location>
</feature>
<evidence type="ECO:0000259" key="1">
    <source>
        <dbReference type="Pfam" id="PF20049"/>
    </source>
</evidence>
<dbReference type="Proteomes" id="UP000827986">
    <property type="component" value="Unassembled WGS sequence"/>
</dbReference>
<comment type="caution">
    <text evidence="2">The sequence shown here is derived from an EMBL/GenBank/DDBJ whole genome shotgun (WGS) entry which is preliminary data.</text>
</comment>
<dbReference type="Pfam" id="PF20049">
    <property type="entry name" value="DUF6451"/>
    <property type="match status" value="1"/>
</dbReference>
<name>A0A9D3X8D0_9SAUR</name>
<protein>
    <recommendedName>
        <fullName evidence="1">DUF6451 domain-containing protein</fullName>
    </recommendedName>
</protein>
<accession>A0A9D3X8D0</accession>
<gene>
    <name evidence="2" type="ORF">KIL84_008556</name>
</gene>
<evidence type="ECO:0000313" key="2">
    <source>
        <dbReference type="EMBL" id="KAH1174565.1"/>
    </source>
</evidence>
<dbReference type="InterPro" id="IPR045609">
    <property type="entry name" value="DUF6451"/>
</dbReference>
<dbReference type="AlphaFoldDB" id="A0A9D3X8D0"/>
<keyword evidence="3" id="KW-1185">Reference proteome</keyword>
<sequence length="336" mass="38907">MLKANLNTSAGILKELFNKVWEEEKVPEAWKKGIIVKLPKKGDLSLSGNWRDWVMRKATEDRLRVIAWGSSGHIEDCDFADDIALISSSQTDLQEKTDRVGRAARCVGLNIHAGKSKIMKIKTASSTKTVLCDVELEEVNDFKYLGSYISADGNIQKEISTRIGLAANAFYRLQNIWRSTILQMKTKVEIYRSNVHSVLLYAAETWRTNKKIESWLRGFERTCLRRILNIHWPQRITNVEVSRLTGINNIVDEAKQRRWRWLGHVLRMDADRHPRIALRWTPQGRRRRGRPLGTWRRTIEEEMKGMGMKWDEICCLAQEQNEWRRVVGALCSTGSE</sequence>
<organism evidence="2 3">
    <name type="scientific">Mauremys mutica</name>
    <name type="common">yellowpond turtle</name>
    <dbReference type="NCBI Taxonomy" id="74926"/>
    <lineage>
        <taxon>Eukaryota</taxon>
        <taxon>Metazoa</taxon>
        <taxon>Chordata</taxon>
        <taxon>Craniata</taxon>
        <taxon>Vertebrata</taxon>
        <taxon>Euteleostomi</taxon>
        <taxon>Archelosauria</taxon>
        <taxon>Testudinata</taxon>
        <taxon>Testudines</taxon>
        <taxon>Cryptodira</taxon>
        <taxon>Durocryptodira</taxon>
        <taxon>Testudinoidea</taxon>
        <taxon>Geoemydidae</taxon>
        <taxon>Geoemydinae</taxon>
        <taxon>Mauremys</taxon>
    </lineage>
</organism>
<evidence type="ECO:0000313" key="3">
    <source>
        <dbReference type="Proteomes" id="UP000827986"/>
    </source>
</evidence>
<proteinExistence type="predicted"/>
<dbReference type="EMBL" id="JAHDVG010000479">
    <property type="protein sequence ID" value="KAH1174565.1"/>
    <property type="molecule type" value="Genomic_DNA"/>
</dbReference>